<accession>A0AC61MPZ8</accession>
<organism evidence="1 2">
    <name type="scientific">Miniphocaeibacter halophilus</name>
    <dbReference type="NCBI Taxonomy" id="2931922"/>
    <lineage>
        <taxon>Bacteria</taxon>
        <taxon>Bacillati</taxon>
        <taxon>Bacillota</taxon>
        <taxon>Tissierellia</taxon>
        <taxon>Tissierellales</taxon>
        <taxon>Peptoniphilaceae</taxon>
        <taxon>Miniphocaeibacter</taxon>
    </lineage>
</organism>
<protein>
    <submittedName>
        <fullName evidence="1">Nucleotide exchange factor GrpE</fullName>
    </submittedName>
</protein>
<sequence>MAKNKDKKTNETFESDENKENLPNNEENSDEIESNENELLEENESLKNSLTILQADFINFKKRIEKEKSQSISLANEGLIMKLLPIVDDLERAYENKIQEDEFSEGIKIILDNFKEILKREGLEEIESKDTLFDHNVHQAILVEKNDEVESGYIIDTLQKGYKLNGKIIRPSMVKVSE</sequence>
<dbReference type="Proteomes" id="UP000595814">
    <property type="component" value="Chromosome"/>
</dbReference>
<gene>
    <name evidence="1" type="ORF">JFY71_10175</name>
</gene>
<proteinExistence type="predicted"/>
<evidence type="ECO:0000313" key="2">
    <source>
        <dbReference type="Proteomes" id="UP000595814"/>
    </source>
</evidence>
<keyword evidence="2" id="KW-1185">Reference proteome</keyword>
<name>A0AC61MPZ8_9FIRM</name>
<evidence type="ECO:0000313" key="1">
    <source>
        <dbReference type="EMBL" id="QQK07645.1"/>
    </source>
</evidence>
<reference evidence="1 2" key="1">
    <citation type="journal article" date="2022" name="Int. J. Syst. Evol. Microbiol.">
        <title>Miniphocaeibacter halophilus sp. nov., an ammonium-tolerant acetate-producing bacterium isolated from a biogas system.</title>
        <authorList>
            <person name="Schnurer A."/>
            <person name="Singh A."/>
            <person name="Bi S."/>
            <person name="Qiao W."/>
            <person name="Westerholm M."/>
        </authorList>
    </citation>
    <scope>NUCLEOTIDE SEQUENCE [LARGE SCALE GENOMIC DNA]</scope>
    <source>
        <strain evidence="1 2">AMB_01</strain>
    </source>
</reference>
<dbReference type="EMBL" id="CP066744">
    <property type="protein sequence ID" value="QQK07645.1"/>
    <property type="molecule type" value="Genomic_DNA"/>
</dbReference>